<feature type="compositionally biased region" description="Acidic residues" evidence="1">
    <location>
        <begin position="55"/>
        <end position="65"/>
    </location>
</feature>
<proteinExistence type="predicted"/>
<dbReference type="Proteomes" id="UP000828251">
    <property type="component" value="Unassembled WGS sequence"/>
</dbReference>
<dbReference type="AlphaFoldDB" id="A0A9D4AGB3"/>
<gene>
    <name evidence="2" type="ORF">J1N35_008276</name>
</gene>
<accession>A0A9D4AGB3</accession>
<evidence type="ECO:0000313" key="3">
    <source>
        <dbReference type="Proteomes" id="UP000828251"/>
    </source>
</evidence>
<feature type="region of interest" description="Disordered" evidence="1">
    <location>
        <begin position="1"/>
        <end position="40"/>
    </location>
</feature>
<evidence type="ECO:0000256" key="1">
    <source>
        <dbReference type="SAM" id="MobiDB-lite"/>
    </source>
</evidence>
<keyword evidence="3" id="KW-1185">Reference proteome</keyword>
<feature type="compositionally biased region" description="Acidic residues" evidence="1">
    <location>
        <begin position="24"/>
        <end position="33"/>
    </location>
</feature>
<reference evidence="2 3" key="1">
    <citation type="journal article" date="2021" name="Plant Biotechnol. J.">
        <title>Multi-omics assisted identification of the key and species-specific regulatory components of drought-tolerant mechanisms in Gossypium stocksii.</title>
        <authorList>
            <person name="Yu D."/>
            <person name="Ke L."/>
            <person name="Zhang D."/>
            <person name="Wu Y."/>
            <person name="Sun Y."/>
            <person name="Mei J."/>
            <person name="Sun J."/>
            <person name="Sun Y."/>
        </authorList>
    </citation>
    <scope>NUCLEOTIDE SEQUENCE [LARGE SCALE GENOMIC DNA]</scope>
    <source>
        <strain evidence="3">cv. E1</strain>
        <tissue evidence="2">Leaf</tissue>
    </source>
</reference>
<sequence>MDDVLPTMSTSERSSNKEDVGGSENEDDNESDADPIGSPVPMAQKLYYFLNHYDEESEDPNENVENDPQFKTYSPPTHMHNVDLSVEDGLNFAKLPYRRLSHTSFSLDSRDLKVGKEFSTKDYFVVAVK</sequence>
<name>A0A9D4AGB3_9ROSI</name>
<protein>
    <submittedName>
        <fullName evidence="2">Uncharacterized protein</fullName>
    </submittedName>
</protein>
<feature type="region of interest" description="Disordered" evidence="1">
    <location>
        <begin position="54"/>
        <end position="78"/>
    </location>
</feature>
<comment type="caution">
    <text evidence="2">The sequence shown here is derived from an EMBL/GenBank/DDBJ whole genome shotgun (WGS) entry which is preliminary data.</text>
</comment>
<organism evidence="2 3">
    <name type="scientific">Gossypium stocksii</name>
    <dbReference type="NCBI Taxonomy" id="47602"/>
    <lineage>
        <taxon>Eukaryota</taxon>
        <taxon>Viridiplantae</taxon>
        <taxon>Streptophyta</taxon>
        <taxon>Embryophyta</taxon>
        <taxon>Tracheophyta</taxon>
        <taxon>Spermatophyta</taxon>
        <taxon>Magnoliopsida</taxon>
        <taxon>eudicotyledons</taxon>
        <taxon>Gunneridae</taxon>
        <taxon>Pentapetalae</taxon>
        <taxon>rosids</taxon>
        <taxon>malvids</taxon>
        <taxon>Malvales</taxon>
        <taxon>Malvaceae</taxon>
        <taxon>Malvoideae</taxon>
        <taxon>Gossypium</taxon>
    </lineage>
</organism>
<dbReference type="OrthoDB" id="10596043at2759"/>
<evidence type="ECO:0000313" key="2">
    <source>
        <dbReference type="EMBL" id="KAH1114898.1"/>
    </source>
</evidence>
<dbReference type="EMBL" id="JAIQCV010000003">
    <property type="protein sequence ID" value="KAH1114898.1"/>
    <property type="molecule type" value="Genomic_DNA"/>
</dbReference>